<dbReference type="AlphaFoldDB" id="A0A8H6RVP6"/>
<dbReference type="OrthoDB" id="10579082at2759"/>
<gene>
    <name evidence="1" type="ORF">HII31_00842</name>
</gene>
<sequence>MTSACQHPCRIARHRQHATQVLLLHLASLSNPTIRLGVALASADSSRHIENESNRLLGPYPAYNFGEYNIPARNEAFDNRLWIMLADWRHLRFMRNDLRLPTGFETLPSPSATVRCHDAQSRAACTLPDHV</sequence>
<dbReference type="EMBL" id="JABCIY010000007">
    <property type="protein sequence ID" value="KAF7197753.1"/>
    <property type="molecule type" value="Genomic_DNA"/>
</dbReference>
<evidence type="ECO:0000313" key="1">
    <source>
        <dbReference type="EMBL" id="KAF7197753.1"/>
    </source>
</evidence>
<accession>A0A8H6RVP6</accession>
<dbReference type="Proteomes" id="UP000660729">
    <property type="component" value="Unassembled WGS sequence"/>
</dbReference>
<keyword evidence="2" id="KW-1185">Reference proteome</keyword>
<evidence type="ECO:0000313" key="2">
    <source>
        <dbReference type="Proteomes" id="UP000660729"/>
    </source>
</evidence>
<reference evidence="1" key="1">
    <citation type="submission" date="2020-04" db="EMBL/GenBank/DDBJ databases">
        <title>Draft genome resource of the tomato pathogen Pseudocercospora fuligena.</title>
        <authorList>
            <person name="Zaccaron A."/>
        </authorList>
    </citation>
    <scope>NUCLEOTIDE SEQUENCE</scope>
    <source>
        <strain evidence="1">PF001</strain>
    </source>
</reference>
<protein>
    <submittedName>
        <fullName evidence="1">Uncharacterized protein</fullName>
    </submittedName>
</protein>
<organism evidence="1 2">
    <name type="scientific">Pseudocercospora fuligena</name>
    <dbReference type="NCBI Taxonomy" id="685502"/>
    <lineage>
        <taxon>Eukaryota</taxon>
        <taxon>Fungi</taxon>
        <taxon>Dikarya</taxon>
        <taxon>Ascomycota</taxon>
        <taxon>Pezizomycotina</taxon>
        <taxon>Dothideomycetes</taxon>
        <taxon>Dothideomycetidae</taxon>
        <taxon>Mycosphaerellales</taxon>
        <taxon>Mycosphaerellaceae</taxon>
        <taxon>Pseudocercospora</taxon>
    </lineage>
</organism>
<proteinExistence type="predicted"/>
<name>A0A8H6RVP6_9PEZI</name>
<comment type="caution">
    <text evidence="1">The sequence shown here is derived from an EMBL/GenBank/DDBJ whole genome shotgun (WGS) entry which is preliminary data.</text>
</comment>